<evidence type="ECO:0000313" key="2">
    <source>
        <dbReference type="EMBL" id="MBB4101263.1"/>
    </source>
</evidence>
<proteinExistence type="predicted"/>
<dbReference type="AlphaFoldDB" id="A0A7W6JXC8"/>
<dbReference type="Proteomes" id="UP000557392">
    <property type="component" value="Unassembled WGS sequence"/>
</dbReference>
<keyword evidence="3" id="KW-1185">Reference proteome</keyword>
<evidence type="ECO:0000313" key="3">
    <source>
        <dbReference type="Proteomes" id="UP000557392"/>
    </source>
</evidence>
<organism evidence="2 3">
    <name type="scientific">Sphingomonas kyeonggiensis</name>
    <dbReference type="NCBI Taxonomy" id="1268553"/>
    <lineage>
        <taxon>Bacteria</taxon>
        <taxon>Pseudomonadati</taxon>
        <taxon>Pseudomonadota</taxon>
        <taxon>Alphaproteobacteria</taxon>
        <taxon>Sphingomonadales</taxon>
        <taxon>Sphingomonadaceae</taxon>
        <taxon>Sphingomonas</taxon>
    </lineage>
</organism>
<dbReference type="EC" id="3.1.-.-" evidence="2"/>
<dbReference type="EMBL" id="JACIEH010000005">
    <property type="protein sequence ID" value="MBB4101263.1"/>
    <property type="molecule type" value="Genomic_DNA"/>
</dbReference>
<dbReference type="SUPFAM" id="SSF88723">
    <property type="entry name" value="PIN domain-like"/>
    <property type="match status" value="1"/>
</dbReference>
<dbReference type="InterPro" id="IPR029060">
    <property type="entry name" value="PIN-like_dom_sf"/>
</dbReference>
<name>A0A7W6JXC8_9SPHN</name>
<sequence length="120" mass="13045">MAILLDEPEKPDFVEKLARAFACQVSAGTWIELSAVQVRGNRDYQRALAGLVAEFRIAIAPVTVEQAKIGHAAYREYGQGSGHRARLNFGDCFAYALARATGEPLLFKGDDFAQTDVIAA</sequence>
<dbReference type="RefSeq" id="WP_246426339.1">
    <property type="nucleotide sequence ID" value="NZ_JACIEH010000005.1"/>
</dbReference>
<dbReference type="InterPro" id="IPR002716">
    <property type="entry name" value="PIN_dom"/>
</dbReference>
<reference evidence="2 3" key="1">
    <citation type="submission" date="2020-08" db="EMBL/GenBank/DDBJ databases">
        <title>Genomic Encyclopedia of Type Strains, Phase IV (KMG-IV): sequencing the most valuable type-strain genomes for metagenomic binning, comparative biology and taxonomic classification.</title>
        <authorList>
            <person name="Goeker M."/>
        </authorList>
    </citation>
    <scope>NUCLEOTIDE SEQUENCE [LARGE SCALE GENOMIC DNA]</scope>
    <source>
        <strain evidence="2 3">DSM 101806</strain>
    </source>
</reference>
<comment type="caution">
    <text evidence="2">The sequence shown here is derived from an EMBL/GenBank/DDBJ whole genome shotgun (WGS) entry which is preliminary data.</text>
</comment>
<protein>
    <submittedName>
        <fullName evidence="2">Ribonuclease VapC</fullName>
        <ecNumber evidence="2">3.1.-.-</ecNumber>
    </submittedName>
</protein>
<feature type="domain" description="PIN" evidence="1">
    <location>
        <begin position="2"/>
        <end position="116"/>
    </location>
</feature>
<evidence type="ECO:0000259" key="1">
    <source>
        <dbReference type="Pfam" id="PF01850"/>
    </source>
</evidence>
<dbReference type="Gene3D" id="3.40.50.1010">
    <property type="entry name" value="5'-nuclease"/>
    <property type="match status" value="1"/>
</dbReference>
<dbReference type="Pfam" id="PF01850">
    <property type="entry name" value="PIN"/>
    <property type="match status" value="1"/>
</dbReference>
<dbReference type="GO" id="GO:0016787">
    <property type="term" value="F:hydrolase activity"/>
    <property type="evidence" value="ECO:0007669"/>
    <property type="project" value="UniProtKB-KW"/>
</dbReference>
<gene>
    <name evidence="2" type="ORF">GGR46_004853</name>
</gene>
<accession>A0A7W6JXC8</accession>
<dbReference type="CDD" id="cd09871">
    <property type="entry name" value="PIN_MtVapC28-VapC30-like"/>
    <property type="match status" value="1"/>
</dbReference>
<keyword evidence="2" id="KW-0378">Hydrolase</keyword>